<dbReference type="EMBL" id="CM017614">
    <property type="protein sequence ID" value="TYI30717.1"/>
    <property type="molecule type" value="Genomic_DNA"/>
</dbReference>
<gene>
    <name evidence="1" type="ORF">ES332_A05G406900v1</name>
</gene>
<dbReference type="AlphaFoldDB" id="A0A5D2QQ14"/>
<dbReference type="Proteomes" id="UP000322667">
    <property type="component" value="Chromosome A05"/>
</dbReference>
<organism evidence="1 2">
    <name type="scientific">Gossypium tomentosum</name>
    <name type="common">Hawaiian cotton</name>
    <name type="synonym">Gossypium sandvicense</name>
    <dbReference type="NCBI Taxonomy" id="34277"/>
    <lineage>
        <taxon>Eukaryota</taxon>
        <taxon>Viridiplantae</taxon>
        <taxon>Streptophyta</taxon>
        <taxon>Embryophyta</taxon>
        <taxon>Tracheophyta</taxon>
        <taxon>Spermatophyta</taxon>
        <taxon>Magnoliopsida</taxon>
        <taxon>eudicotyledons</taxon>
        <taxon>Gunneridae</taxon>
        <taxon>Pentapetalae</taxon>
        <taxon>rosids</taxon>
        <taxon>malvids</taxon>
        <taxon>Malvales</taxon>
        <taxon>Malvaceae</taxon>
        <taxon>Malvoideae</taxon>
        <taxon>Gossypium</taxon>
    </lineage>
</organism>
<keyword evidence="2" id="KW-1185">Reference proteome</keyword>
<sequence>MSLISSNSQLPLHIRTQSVQLLPMHFNPHPIMVNKSFYLLFGFFHPIYKRVILSTFCHQHICRFICHPRS</sequence>
<name>A0A5D2QQ14_GOSTO</name>
<proteinExistence type="predicted"/>
<evidence type="ECO:0000313" key="2">
    <source>
        <dbReference type="Proteomes" id="UP000322667"/>
    </source>
</evidence>
<protein>
    <submittedName>
        <fullName evidence="1">Uncharacterized protein</fullName>
    </submittedName>
</protein>
<reference evidence="1 2" key="1">
    <citation type="submission" date="2019-07" db="EMBL/GenBank/DDBJ databases">
        <title>WGS assembly of Gossypium tomentosum.</title>
        <authorList>
            <person name="Chen Z.J."/>
            <person name="Sreedasyam A."/>
            <person name="Ando A."/>
            <person name="Song Q."/>
            <person name="De L."/>
            <person name="Hulse-Kemp A."/>
            <person name="Ding M."/>
            <person name="Ye W."/>
            <person name="Kirkbride R."/>
            <person name="Jenkins J."/>
            <person name="Plott C."/>
            <person name="Lovell J."/>
            <person name="Lin Y.-M."/>
            <person name="Vaughn R."/>
            <person name="Liu B."/>
            <person name="Li W."/>
            <person name="Simpson S."/>
            <person name="Scheffler B."/>
            <person name="Saski C."/>
            <person name="Grover C."/>
            <person name="Hu G."/>
            <person name="Conover J."/>
            <person name="Carlson J."/>
            <person name="Shu S."/>
            <person name="Boston L."/>
            <person name="Williams M."/>
            <person name="Peterson D."/>
            <person name="Mcgee K."/>
            <person name="Jones D."/>
            <person name="Wendel J."/>
            <person name="Stelly D."/>
            <person name="Grimwood J."/>
            <person name="Schmutz J."/>
        </authorList>
    </citation>
    <scope>NUCLEOTIDE SEQUENCE [LARGE SCALE GENOMIC DNA]</scope>
    <source>
        <strain evidence="1">7179.01</strain>
    </source>
</reference>
<evidence type="ECO:0000313" key="1">
    <source>
        <dbReference type="EMBL" id="TYI30717.1"/>
    </source>
</evidence>
<accession>A0A5D2QQ14</accession>
<dbReference type="EMBL" id="CM017614">
    <property type="protein sequence ID" value="TYI30718.1"/>
    <property type="molecule type" value="Genomic_DNA"/>
</dbReference>